<feature type="compositionally biased region" description="Low complexity" evidence="2">
    <location>
        <begin position="13"/>
        <end position="30"/>
    </location>
</feature>
<feature type="region of interest" description="Disordered" evidence="2">
    <location>
        <begin position="13"/>
        <end position="35"/>
    </location>
</feature>
<feature type="compositionally biased region" description="Polar residues" evidence="2">
    <location>
        <begin position="487"/>
        <end position="501"/>
    </location>
</feature>
<evidence type="ECO:0000313" key="3">
    <source>
        <dbReference type="EMBL" id="KAJ3837799.1"/>
    </source>
</evidence>
<feature type="compositionally biased region" description="Polar residues" evidence="2">
    <location>
        <begin position="303"/>
        <end position="361"/>
    </location>
</feature>
<comment type="caution">
    <text evidence="3">The sequence shown here is derived from an EMBL/GenBank/DDBJ whole genome shotgun (WGS) entry which is preliminary data.</text>
</comment>
<proteinExistence type="predicted"/>
<feature type="coiled-coil region" evidence="1">
    <location>
        <begin position="61"/>
        <end position="169"/>
    </location>
</feature>
<name>A0AA38P7L1_9AGAR</name>
<gene>
    <name evidence="3" type="ORF">F5878DRAFT_725810</name>
</gene>
<evidence type="ECO:0000313" key="4">
    <source>
        <dbReference type="Proteomes" id="UP001163846"/>
    </source>
</evidence>
<feature type="region of interest" description="Disordered" evidence="2">
    <location>
        <begin position="458"/>
        <end position="563"/>
    </location>
</feature>
<feature type="compositionally biased region" description="Polar residues" evidence="2">
    <location>
        <begin position="368"/>
        <end position="409"/>
    </location>
</feature>
<evidence type="ECO:0000256" key="1">
    <source>
        <dbReference type="SAM" id="Coils"/>
    </source>
</evidence>
<evidence type="ECO:0000256" key="2">
    <source>
        <dbReference type="SAM" id="MobiDB-lite"/>
    </source>
</evidence>
<feature type="region of interest" description="Disordered" evidence="2">
    <location>
        <begin position="217"/>
        <end position="267"/>
    </location>
</feature>
<protein>
    <submittedName>
        <fullName evidence="3">Uncharacterized protein</fullName>
    </submittedName>
</protein>
<keyword evidence="4" id="KW-1185">Reference proteome</keyword>
<feature type="compositionally biased region" description="Polar residues" evidence="2">
    <location>
        <begin position="614"/>
        <end position="628"/>
    </location>
</feature>
<reference evidence="3" key="1">
    <citation type="submission" date="2022-08" db="EMBL/GenBank/DDBJ databases">
        <authorList>
            <consortium name="DOE Joint Genome Institute"/>
            <person name="Min B."/>
            <person name="Riley R."/>
            <person name="Sierra-Patev S."/>
            <person name="Naranjo-Ortiz M."/>
            <person name="Looney B."/>
            <person name="Konkel Z."/>
            <person name="Slot J.C."/>
            <person name="Sakamoto Y."/>
            <person name="Steenwyk J.L."/>
            <person name="Rokas A."/>
            <person name="Carro J."/>
            <person name="Camarero S."/>
            <person name="Ferreira P."/>
            <person name="Molpeceres G."/>
            <person name="Ruiz-Duenas F.J."/>
            <person name="Serrano A."/>
            <person name="Henrissat B."/>
            <person name="Drula E."/>
            <person name="Hughes K.W."/>
            <person name="Mata J.L."/>
            <person name="Ishikawa N.K."/>
            <person name="Vargas-Isla R."/>
            <person name="Ushijima S."/>
            <person name="Smith C.A."/>
            <person name="Ahrendt S."/>
            <person name="Andreopoulos W."/>
            <person name="He G."/>
            <person name="Labutti K."/>
            <person name="Lipzen A."/>
            <person name="Ng V."/>
            <person name="Sandor L."/>
            <person name="Barry K."/>
            <person name="Martinez A.T."/>
            <person name="Xiao Y."/>
            <person name="Gibbons J.G."/>
            <person name="Terashima K."/>
            <person name="Hibbett D.S."/>
            <person name="Grigoriev I.V."/>
        </authorList>
    </citation>
    <scope>NUCLEOTIDE SEQUENCE</scope>
    <source>
        <strain evidence="3">TFB9207</strain>
    </source>
</reference>
<feature type="compositionally biased region" description="Basic and acidic residues" evidence="2">
    <location>
        <begin position="529"/>
        <end position="540"/>
    </location>
</feature>
<feature type="compositionally biased region" description="Polar residues" evidence="2">
    <location>
        <begin position="229"/>
        <end position="240"/>
    </location>
</feature>
<keyword evidence="1" id="KW-0175">Coiled coil</keyword>
<dbReference type="AlphaFoldDB" id="A0AA38P7L1"/>
<feature type="compositionally biased region" description="Acidic residues" evidence="2">
    <location>
        <begin position="660"/>
        <end position="674"/>
    </location>
</feature>
<feature type="region of interest" description="Disordered" evidence="2">
    <location>
        <begin position="303"/>
        <end position="444"/>
    </location>
</feature>
<dbReference type="EMBL" id="MU806222">
    <property type="protein sequence ID" value="KAJ3837799.1"/>
    <property type="molecule type" value="Genomic_DNA"/>
</dbReference>
<feature type="compositionally biased region" description="Basic and acidic residues" evidence="2">
    <location>
        <begin position="587"/>
        <end position="610"/>
    </location>
</feature>
<organism evidence="3 4">
    <name type="scientific">Lentinula raphanica</name>
    <dbReference type="NCBI Taxonomy" id="153919"/>
    <lineage>
        <taxon>Eukaryota</taxon>
        <taxon>Fungi</taxon>
        <taxon>Dikarya</taxon>
        <taxon>Basidiomycota</taxon>
        <taxon>Agaricomycotina</taxon>
        <taxon>Agaricomycetes</taxon>
        <taxon>Agaricomycetidae</taxon>
        <taxon>Agaricales</taxon>
        <taxon>Marasmiineae</taxon>
        <taxon>Omphalotaceae</taxon>
        <taxon>Lentinula</taxon>
    </lineage>
</organism>
<sequence length="740" mass="80617">MASLSSAIASAGAMRKTLTSSSPTPASESSSRTHTVMSMLSECTNQCMTELGLYPGMKQDMEKLSVEINALRTENTNIRAENAALKNSYAAMQTNNQKLWQDNEVLDRSLKRVSLERDFYKERADRMQNLLSTNPQTLEGRCHEYQQQLERLRRQYAVLTSTAERLVNDGLAIGVLVKSEPTPDDTSFNVHFKAPTLNAVQAPAIQLTMPVNGTPTAQVSQIPPFHQQPAYTGNKNQQSAPPGLMHHHPASSATHIPPQMATQSQSLPHRVPSLRLNATTSVDQRRSSLPTISPIERIAVSTSTSAPTLHPVLSNTQHSVRGHTQITRPYPHPQSQLRSQTSPISPMTQYPSAQTQPSISSPHPHHQGQMSSQTRTSPLDNQLSHSMNSQNRSLPSNSQMMQASPSTPSALYMPISGVQPNPYPQAAHSPVLPQPSFTSSMGPPNLVHSAPASVTSFKKESISIPSQELQSSDKKFVQGPPPPTPPQSDKSLSPEQDSCPTLSPPILPREPLKRSSIDEDLPASPSKRARFDTNAEEDKVASSQSVISALADAPMSQSENSLDQGAQAIEPMTSDVIMKVEVATAKVEDETAKVEDETAKVEDETAKVEDETTSDPPTSITAANSSMENCAPSKDLASKSDHAVEGNSQKDDNTEAAKSEDEDDEAEDEEGCTESEALEELLKSEGSMNICNLCRARRVRYPHQYTDDVIFDSHTPTSVLVSHFTTIHPSVWNRLRGTSV</sequence>
<dbReference type="Proteomes" id="UP001163846">
    <property type="component" value="Unassembled WGS sequence"/>
</dbReference>
<feature type="compositionally biased region" description="Basic and acidic residues" evidence="2">
    <location>
        <begin position="636"/>
        <end position="659"/>
    </location>
</feature>
<feature type="region of interest" description="Disordered" evidence="2">
    <location>
        <begin position="587"/>
        <end position="674"/>
    </location>
</feature>
<accession>A0AA38P7L1</accession>